<sequence length="83" mass="9690">MAVRLKDRSLTNRQQQAAKDFIQRHLYGASSNRTTANQYFSVENKKSKVKKAAVQFVNNSWGEIEKQKAKQFTRRWVSSKIMP</sequence>
<dbReference type="Proteomes" id="UP000826234">
    <property type="component" value="Unassembled WGS sequence"/>
</dbReference>
<gene>
    <name evidence="2" type="ORF">JD844_016617</name>
</gene>
<evidence type="ECO:0000313" key="3">
    <source>
        <dbReference type="Proteomes" id="UP000826234"/>
    </source>
</evidence>
<dbReference type="Pfam" id="PF08157">
    <property type="entry name" value="NUC129"/>
    <property type="match status" value="1"/>
</dbReference>
<dbReference type="PANTHER" id="PTHR32337:SF2">
    <property type="entry name" value="NUCLEOLAR PROTEIN 7"/>
    <property type="match status" value="1"/>
</dbReference>
<feature type="domain" description="U3 small nucleolar RNA-associated protein NOL7 C-terminal" evidence="1">
    <location>
        <begin position="1"/>
        <end position="62"/>
    </location>
</feature>
<proteinExistence type="predicted"/>
<name>A0ABQ7SKM8_PHRPL</name>
<keyword evidence="3" id="KW-1185">Reference proteome</keyword>
<accession>A0ABQ7SKM8</accession>
<dbReference type="EMBL" id="JAIPUX010005289">
    <property type="protein sequence ID" value="KAH0617898.1"/>
    <property type="molecule type" value="Genomic_DNA"/>
</dbReference>
<evidence type="ECO:0000313" key="2">
    <source>
        <dbReference type="EMBL" id="KAH0617898.1"/>
    </source>
</evidence>
<protein>
    <recommendedName>
        <fullName evidence="1">U3 small nucleolar RNA-associated protein NOL7 C-terminal domain-containing protein</fullName>
    </recommendedName>
</protein>
<reference evidence="2 3" key="1">
    <citation type="journal article" date="2022" name="Gigascience">
        <title>A chromosome-level genome assembly and annotation of the desert horned lizard, Phrynosoma platyrhinos, provides insight into chromosomal rearrangements among reptiles.</title>
        <authorList>
            <person name="Koochekian N."/>
            <person name="Ascanio A."/>
            <person name="Farleigh K."/>
            <person name="Card D.C."/>
            <person name="Schield D.R."/>
            <person name="Castoe T.A."/>
            <person name="Jezkova T."/>
        </authorList>
    </citation>
    <scope>NUCLEOTIDE SEQUENCE [LARGE SCALE GENOMIC DNA]</scope>
    <source>
        <strain evidence="2">NK-2021</strain>
    </source>
</reference>
<organism evidence="2 3">
    <name type="scientific">Phrynosoma platyrhinos</name>
    <name type="common">Desert horned lizard</name>
    <dbReference type="NCBI Taxonomy" id="52577"/>
    <lineage>
        <taxon>Eukaryota</taxon>
        <taxon>Metazoa</taxon>
        <taxon>Chordata</taxon>
        <taxon>Craniata</taxon>
        <taxon>Vertebrata</taxon>
        <taxon>Euteleostomi</taxon>
        <taxon>Lepidosauria</taxon>
        <taxon>Squamata</taxon>
        <taxon>Bifurcata</taxon>
        <taxon>Unidentata</taxon>
        <taxon>Episquamata</taxon>
        <taxon>Toxicofera</taxon>
        <taxon>Iguania</taxon>
        <taxon>Phrynosomatidae</taxon>
        <taxon>Phrynosomatinae</taxon>
        <taxon>Phrynosoma</taxon>
    </lineage>
</organism>
<comment type="caution">
    <text evidence="2">The sequence shown here is derived from an EMBL/GenBank/DDBJ whole genome shotgun (WGS) entry which is preliminary data.</text>
</comment>
<dbReference type="PANTHER" id="PTHR32337">
    <property type="entry name" value="NUCLEOLAR PROTEIN 7"/>
    <property type="match status" value="1"/>
</dbReference>
<dbReference type="InterPro" id="IPR012579">
    <property type="entry name" value="NOL7_C"/>
</dbReference>
<evidence type="ECO:0000259" key="1">
    <source>
        <dbReference type="Pfam" id="PF08157"/>
    </source>
</evidence>